<evidence type="ECO:0000313" key="3">
    <source>
        <dbReference type="EMBL" id="SDK63988.1"/>
    </source>
</evidence>
<keyword evidence="4" id="KW-1185">Reference proteome</keyword>
<accession>A0A1G9DJE1</accession>
<feature type="signal peptide" evidence="1">
    <location>
        <begin position="1"/>
        <end position="30"/>
    </location>
</feature>
<keyword evidence="1" id="KW-0732">Signal</keyword>
<dbReference type="EMBL" id="FNFB01000009">
    <property type="protein sequence ID" value="SDK63988.1"/>
    <property type="molecule type" value="Genomic_DNA"/>
</dbReference>
<dbReference type="STRING" id="683260.SAMN05421874_109166"/>
<proteinExistence type="predicted"/>
<name>A0A1G9DJE1_9ACTN</name>
<evidence type="ECO:0000313" key="4">
    <source>
        <dbReference type="Proteomes" id="UP000198683"/>
    </source>
</evidence>
<feature type="domain" description="FtsX extracellular" evidence="2">
    <location>
        <begin position="159"/>
        <end position="265"/>
    </location>
</feature>
<evidence type="ECO:0000256" key="1">
    <source>
        <dbReference type="SAM" id="SignalP"/>
    </source>
</evidence>
<dbReference type="Pfam" id="PF18075">
    <property type="entry name" value="FtsX_ECD"/>
    <property type="match status" value="2"/>
</dbReference>
<dbReference type="Gene3D" id="3.30.70.3040">
    <property type="match status" value="2"/>
</dbReference>
<sequence>MPAIMRSVKNGLWRVTAVVALAGMTVPVGSAEADPSRPEVRVTGDFEIAVFLCTPATYGRHKRYATAKQRRDVEAYLKKTPEVTEVRFVSRAAAYANFRREFADHEKVLAEDLPESFRVRVSRVADRGRITALANRPAAVGYVVDQAETHGDPATGPDLTVFLCTKDSAMSSCLRGRRKANKVTAAEKRAVVAAVERVPGLVTYRYEDQATAYRGFAEAFRENEALVKATKVADMPESYLLWLRPGADWESPRRRLAGLPGVSSVTARRCWVRETRMFTEYGLVKTGC</sequence>
<gene>
    <name evidence="3" type="ORF">SAMN05421874_109166</name>
</gene>
<dbReference type="AlphaFoldDB" id="A0A1G9DJE1"/>
<evidence type="ECO:0000259" key="2">
    <source>
        <dbReference type="Pfam" id="PF18075"/>
    </source>
</evidence>
<protein>
    <recommendedName>
        <fullName evidence="2">FtsX extracellular domain-containing protein</fullName>
    </recommendedName>
</protein>
<reference evidence="3 4" key="1">
    <citation type="submission" date="2016-10" db="EMBL/GenBank/DDBJ databases">
        <authorList>
            <person name="de Groot N.N."/>
        </authorList>
    </citation>
    <scope>NUCLEOTIDE SEQUENCE [LARGE SCALE GENOMIC DNA]</scope>
    <source>
        <strain evidence="3 4">CGMCC 4.5681</strain>
    </source>
</reference>
<dbReference type="InterPro" id="IPR040690">
    <property type="entry name" value="FtsX_ECD"/>
</dbReference>
<organism evidence="3 4">
    <name type="scientific">Nonomuraea maritima</name>
    <dbReference type="NCBI Taxonomy" id="683260"/>
    <lineage>
        <taxon>Bacteria</taxon>
        <taxon>Bacillati</taxon>
        <taxon>Actinomycetota</taxon>
        <taxon>Actinomycetes</taxon>
        <taxon>Streptosporangiales</taxon>
        <taxon>Streptosporangiaceae</taxon>
        <taxon>Nonomuraea</taxon>
    </lineage>
</organism>
<feature type="domain" description="FtsX extracellular" evidence="2">
    <location>
        <begin position="47"/>
        <end position="125"/>
    </location>
</feature>
<feature type="chain" id="PRO_5038500149" description="FtsX extracellular domain-containing protein" evidence="1">
    <location>
        <begin position="31"/>
        <end position="288"/>
    </location>
</feature>
<dbReference type="Proteomes" id="UP000198683">
    <property type="component" value="Unassembled WGS sequence"/>
</dbReference>